<dbReference type="eggNOG" id="COG0558">
    <property type="taxonomic scope" value="Bacteria"/>
</dbReference>
<keyword evidence="13" id="KW-1208">Phospholipid metabolism</keyword>
<evidence type="ECO:0000256" key="3">
    <source>
        <dbReference type="ARBA" id="ARBA00010441"/>
    </source>
</evidence>
<dbReference type="Gene3D" id="1.20.120.1760">
    <property type="match status" value="1"/>
</dbReference>
<accession>C6XM41</accession>
<evidence type="ECO:0000313" key="18">
    <source>
        <dbReference type="Proteomes" id="UP000002745"/>
    </source>
</evidence>
<sequence length="218" mass="23854">MKTMIPNALTLARFLLAPIVAWLMWKGFSIPHFAEYGPNAMNNSPETIAAAEALGTKYQLWAAILFVVAALTDLFDGMAARAWNAHSKFGRILDPIADKALVGLPLLTYVGMHRYFQGEFNYLILIPVLIIVGRDIFITILRLFAPDGEGAPVSNLAKYKTALELVAVAMPIFMQLPWIPASSALYWSWVIILCVAALLSAITGLGYLTASPTSKPKD</sequence>
<dbReference type="GO" id="GO:0046474">
    <property type="term" value="P:glycerophospholipid biosynthetic process"/>
    <property type="evidence" value="ECO:0007669"/>
    <property type="project" value="TreeGrafter"/>
</dbReference>
<keyword evidence="11 16" id="KW-0472">Membrane</keyword>
<evidence type="ECO:0000256" key="6">
    <source>
        <dbReference type="ARBA" id="ARBA00022516"/>
    </source>
</evidence>
<feature type="transmembrane region" description="Helical" evidence="16">
    <location>
        <begin position="122"/>
        <end position="141"/>
    </location>
</feature>
<comment type="similarity">
    <text evidence="3 15">Belongs to the CDP-alcohol phosphatidyltransferase class-I family.</text>
</comment>
<evidence type="ECO:0000256" key="13">
    <source>
        <dbReference type="ARBA" id="ARBA00023264"/>
    </source>
</evidence>
<dbReference type="RefSeq" id="WP_015828023.1">
    <property type="nucleotide sequence ID" value="NC_012982.1"/>
</dbReference>
<evidence type="ECO:0000256" key="4">
    <source>
        <dbReference type="ARBA" id="ARBA00013170"/>
    </source>
</evidence>
<keyword evidence="18" id="KW-1185">Reference proteome</keyword>
<evidence type="ECO:0000256" key="2">
    <source>
        <dbReference type="ARBA" id="ARBA00005042"/>
    </source>
</evidence>
<dbReference type="HOGENOM" id="CLU_051314_2_3_5"/>
<evidence type="ECO:0000256" key="8">
    <source>
        <dbReference type="ARBA" id="ARBA00022692"/>
    </source>
</evidence>
<feature type="transmembrane region" description="Helical" evidence="16">
    <location>
        <begin position="186"/>
        <end position="208"/>
    </location>
</feature>
<evidence type="ECO:0000256" key="9">
    <source>
        <dbReference type="ARBA" id="ARBA00022989"/>
    </source>
</evidence>
<comment type="catalytic activity">
    <reaction evidence="14">
        <text>a CDP-1,2-diacyl-sn-glycerol + sn-glycerol 3-phosphate = a 1,2-diacyl-sn-glycero-3-phospho-(1'-sn-glycero-3'-phosphate) + CMP + H(+)</text>
        <dbReference type="Rhea" id="RHEA:12593"/>
        <dbReference type="ChEBI" id="CHEBI:15378"/>
        <dbReference type="ChEBI" id="CHEBI:57597"/>
        <dbReference type="ChEBI" id="CHEBI:58332"/>
        <dbReference type="ChEBI" id="CHEBI:60110"/>
        <dbReference type="ChEBI" id="CHEBI:60377"/>
        <dbReference type="EC" id="2.7.8.5"/>
    </reaction>
</comment>
<gene>
    <name evidence="17" type="ordered locus">Hbal_2193</name>
</gene>
<evidence type="ECO:0000256" key="7">
    <source>
        <dbReference type="ARBA" id="ARBA00022679"/>
    </source>
</evidence>
<organism evidence="17 18">
    <name type="scientific">Hirschia baltica (strain ATCC 49814 / DSM 5838 / IFAM 1418)</name>
    <dbReference type="NCBI Taxonomy" id="582402"/>
    <lineage>
        <taxon>Bacteria</taxon>
        <taxon>Pseudomonadati</taxon>
        <taxon>Pseudomonadota</taxon>
        <taxon>Alphaproteobacteria</taxon>
        <taxon>Hyphomonadales</taxon>
        <taxon>Hyphomonadaceae</taxon>
        <taxon>Hirschia</taxon>
    </lineage>
</organism>
<evidence type="ECO:0000256" key="12">
    <source>
        <dbReference type="ARBA" id="ARBA00023209"/>
    </source>
</evidence>
<dbReference type="InterPro" id="IPR048254">
    <property type="entry name" value="CDP_ALCOHOL_P_TRANSF_CS"/>
</dbReference>
<keyword evidence="9 16" id="KW-1133">Transmembrane helix</keyword>
<dbReference type="PROSITE" id="PS00379">
    <property type="entry name" value="CDP_ALCOHOL_P_TRANSF"/>
    <property type="match status" value="1"/>
</dbReference>
<dbReference type="EC" id="2.7.8.5" evidence="4"/>
<dbReference type="KEGG" id="hba:Hbal_2193"/>
<reference evidence="18" key="1">
    <citation type="journal article" date="2011" name="J. Bacteriol.">
        <title>Genome sequences of eight morphologically diverse alphaproteobacteria.</title>
        <authorList>
            <consortium name="US DOE Joint Genome Institute"/>
            <person name="Brown P.J."/>
            <person name="Kysela D.T."/>
            <person name="Buechlein A."/>
            <person name="Hemmerich C."/>
            <person name="Brun Y.V."/>
        </authorList>
    </citation>
    <scope>NUCLEOTIDE SEQUENCE [LARGE SCALE GENOMIC DNA]</scope>
    <source>
        <strain evidence="18">ATCC 49814 / DSM 5838 / IFAM 1418</strain>
    </source>
</reference>
<evidence type="ECO:0000256" key="10">
    <source>
        <dbReference type="ARBA" id="ARBA00023098"/>
    </source>
</evidence>
<evidence type="ECO:0000256" key="1">
    <source>
        <dbReference type="ARBA" id="ARBA00004141"/>
    </source>
</evidence>
<dbReference type="STRING" id="582402.Hbal_2193"/>
<evidence type="ECO:0000313" key="17">
    <source>
        <dbReference type="EMBL" id="ACT59873.1"/>
    </source>
</evidence>
<keyword evidence="6" id="KW-0444">Lipid biosynthesis</keyword>
<evidence type="ECO:0000256" key="15">
    <source>
        <dbReference type="RuleBase" id="RU003750"/>
    </source>
</evidence>
<proteinExistence type="inferred from homology"/>
<dbReference type="Pfam" id="PF01066">
    <property type="entry name" value="CDP-OH_P_transf"/>
    <property type="match status" value="1"/>
</dbReference>
<dbReference type="InterPro" id="IPR043130">
    <property type="entry name" value="CDP-OH_PTrfase_TM_dom"/>
</dbReference>
<dbReference type="PANTHER" id="PTHR14269:SF11">
    <property type="entry name" value="CDP-DIACYLGLYCEROL--GLYCEROL-3-PHOSPHATE 3-PHOSPHATIDYLTRANSFERASE"/>
    <property type="match status" value="1"/>
</dbReference>
<dbReference type="InterPro" id="IPR050324">
    <property type="entry name" value="CDP-alcohol_PTase-I"/>
</dbReference>
<dbReference type="Proteomes" id="UP000002745">
    <property type="component" value="Chromosome"/>
</dbReference>
<evidence type="ECO:0000256" key="5">
    <source>
        <dbReference type="ARBA" id="ARBA00014944"/>
    </source>
</evidence>
<dbReference type="PANTHER" id="PTHR14269">
    <property type="entry name" value="CDP-DIACYLGLYCEROL--GLYCEROL-3-PHOSPHATE 3-PHOSPHATIDYLTRANSFERASE-RELATED"/>
    <property type="match status" value="1"/>
</dbReference>
<evidence type="ECO:0000256" key="11">
    <source>
        <dbReference type="ARBA" id="ARBA00023136"/>
    </source>
</evidence>
<dbReference type="PIRSF" id="PIRSF000847">
    <property type="entry name" value="Phos_ph_gly_syn"/>
    <property type="match status" value="1"/>
</dbReference>
<comment type="subcellular location">
    <subcellularLocation>
        <location evidence="1">Membrane</location>
        <topology evidence="1">Multi-pass membrane protein</topology>
    </subcellularLocation>
</comment>
<evidence type="ECO:0000256" key="16">
    <source>
        <dbReference type="SAM" id="Phobius"/>
    </source>
</evidence>
<comment type="pathway">
    <text evidence="2">Phospholipid metabolism; phosphatidylglycerol biosynthesis; phosphatidylglycerol from CDP-diacylglycerol: step 1/2.</text>
</comment>
<dbReference type="AlphaFoldDB" id="C6XM41"/>
<keyword evidence="7 15" id="KW-0808">Transferase</keyword>
<dbReference type="InterPro" id="IPR000462">
    <property type="entry name" value="CDP-OH_P_trans"/>
</dbReference>
<name>C6XM41_HIRBI</name>
<dbReference type="GO" id="GO:0016020">
    <property type="term" value="C:membrane"/>
    <property type="evidence" value="ECO:0007669"/>
    <property type="project" value="UniProtKB-SubCell"/>
</dbReference>
<keyword evidence="10" id="KW-0443">Lipid metabolism</keyword>
<dbReference type="InterPro" id="IPR004570">
    <property type="entry name" value="Phosphatidylglycerol_P_synth"/>
</dbReference>
<evidence type="ECO:0000256" key="14">
    <source>
        <dbReference type="ARBA" id="ARBA00048586"/>
    </source>
</evidence>
<protein>
    <recommendedName>
        <fullName evidence="5">CDP-diacylglycerol--glycerol-3-phosphate 3-phosphatidyltransferase</fullName>
        <ecNumber evidence="4">2.7.8.5</ecNumber>
    </recommendedName>
</protein>
<dbReference type="EMBL" id="CP001678">
    <property type="protein sequence ID" value="ACT59873.1"/>
    <property type="molecule type" value="Genomic_DNA"/>
</dbReference>
<dbReference type="GO" id="GO:0008444">
    <property type="term" value="F:CDP-diacylglycerol-glycerol-3-phosphate 3-phosphatidyltransferase activity"/>
    <property type="evidence" value="ECO:0007669"/>
    <property type="project" value="UniProtKB-EC"/>
</dbReference>
<feature type="transmembrane region" description="Helical" evidence="16">
    <location>
        <begin position="58"/>
        <end position="75"/>
    </location>
</feature>
<keyword evidence="8 16" id="KW-0812">Transmembrane</keyword>
<keyword evidence="12" id="KW-0594">Phospholipid biosynthesis</keyword>